<name>A0A411YCU7_9ACTN</name>
<dbReference type="KEGG" id="erz:ER308_05175"/>
<dbReference type="RefSeq" id="WP_131153992.1">
    <property type="nucleotide sequence ID" value="NZ_CP036402.1"/>
</dbReference>
<keyword evidence="3" id="KW-1185">Reference proteome</keyword>
<dbReference type="EMBL" id="CP036402">
    <property type="protein sequence ID" value="QBI18995.1"/>
    <property type="molecule type" value="Genomic_DNA"/>
</dbReference>
<dbReference type="AlphaFoldDB" id="A0A411YCU7"/>
<feature type="domain" description="Phosphoribosyltransferase" evidence="1">
    <location>
        <begin position="25"/>
        <end position="171"/>
    </location>
</feature>
<evidence type="ECO:0000259" key="1">
    <source>
        <dbReference type="Pfam" id="PF00156"/>
    </source>
</evidence>
<reference evidence="2 3" key="1">
    <citation type="submission" date="2019-01" db="EMBL/GenBank/DDBJ databases">
        <title>Egibacter rhizosphaerae EGI 80759T.</title>
        <authorList>
            <person name="Chen D.-D."/>
            <person name="Tian Y."/>
            <person name="Jiao J.-Y."/>
            <person name="Zhang X.-T."/>
            <person name="Zhang Y.-G."/>
            <person name="Zhang Y."/>
            <person name="Xiao M."/>
            <person name="Shu W.-S."/>
            <person name="Li W.-J."/>
        </authorList>
    </citation>
    <scope>NUCLEOTIDE SEQUENCE [LARGE SCALE GENOMIC DNA]</scope>
    <source>
        <strain evidence="2 3">EGI 80759</strain>
    </source>
</reference>
<sequence>MIFTDRREAGRLLADALRGEPAVRGADRVVVLAVPRGGLPVAVEVARALEAPLDVAVSRSLRAPHDPEVSIGSVGADGHVEIDDAAVARLGLVEENLRAEIDERRDLVARRLALYREVLEPLDPTGAVAVVVDDGVASGGTATQACGLARRAGADTVVLAVPVASATAVPRLEQAADRVVVLTSPAEFLAVGQAYQEFPQVDDEAALAVLEQAPADSARG</sequence>
<dbReference type="OrthoDB" id="9810066at2"/>
<dbReference type="Proteomes" id="UP000291469">
    <property type="component" value="Chromosome"/>
</dbReference>
<protein>
    <recommendedName>
        <fullName evidence="1">Phosphoribosyltransferase domain-containing protein</fullName>
    </recommendedName>
</protein>
<accession>A0A411YCU7</accession>
<evidence type="ECO:0000313" key="2">
    <source>
        <dbReference type="EMBL" id="QBI18995.1"/>
    </source>
</evidence>
<proteinExistence type="predicted"/>
<dbReference type="InterPro" id="IPR029057">
    <property type="entry name" value="PRTase-like"/>
</dbReference>
<dbReference type="SUPFAM" id="SSF53271">
    <property type="entry name" value="PRTase-like"/>
    <property type="match status" value="1"/>
</dbReference>
<gene>
    <name evidence="2" type="ORF">ER308_05175</name>
</gene>
<dbReference type="Gene3D" id="3.30.1310.20">
    <property type="entry name" value="PRTase-like"/>
    <property type="match status" value="1"/>
</dbReference>
<dbReference type="Pfam" id="PF00156">
    <property type="entry name" value="Pribosyltran"/>
    <property type="match status" value="1"/>
</dbReference>
<organism evidence="2 3">
    <name type="scientific">Egibacter rhizosphaerae</name>
    <dbReference type="NCBI Taxonomy" id="1670831"/>
    <lineage>
        <taxon>Bacteria</taxon>
        <taxon>Bacillati</taxon>
        <taxon>Actinomycetota</taxon>
        <taxon>Nitriliruptoria</taxon>
        <taxon>Egibacterales</taxon>
        <taxon>Egibacteraceae</taxon>
        <taxon>Egibacter</taxon>
    </lineage>
</organism>
<dbReference type="CDD" id="cd06223">
    <property type="entry name" value="PRTases_typeI"/>
    <property type="match status" value="1"/>
</dbReference>
<dbReference type="Gene3D" id="3.40.50.2020">
    <property type="match status" value="1"/>
</dbReference>
<dbReference type="InterPro" id="IPR000836">
    <property type="entry name" value="PRTase_dom"/>
</dbReference>
<evidence type="ECO:0000313" key="3">
    <source>
        <dbReference type="Proteomes" id="UP000291469"/>
    </source>
</evidence>